<organism evidence="4 5">
    <name type="scientific">Pseudonocardia aurantiaca</name>
    <dbReference type="NCBI Taxonomy" id="75290"/>
    <lineage>
        <taxon>Bacteria</taxon>
        <taxon>Bacillati</taxon>
        <taxon>Actinomycetota</taxon>
        <taxon>Actinomycetes</taxon>
        <taxon>Pseudonocardiales</taxon>
        <taxon>Pseudonocardiaceae</taxon>
        <taxon>Pseudonocardia</taxon>
    </lineage>
</organism>
<dbReference type="PROSITE" id="PS00086">
    <property type="entry name" value="CYTOCHROME_P450"/>
    <property type="match status" value="1"/>
</dbReference>
<keyword evidence="2" id="KW-0503">Monooxygenase</keyword>
<feature type="compositionally biased region" description="Basic and acidic residues" evidence="3">
    <location>
        <begin position="427"/>
        <end position="438"/>
    </location>
</feature>
<evidence type="ECO:0000313" key="5">
    <source>
        <dbReference type="Proteomes" id="UP001597145"/>
    </source>
</evidence>
<name>A0ABW4FW48_9PSEU</name>
<reference evidence="5" key="1">
    <citation type="journal article" date="2019" name="Int. J. Syst. Evol. Microbiol.">
        <title>The Global Catalogue of Microorganisms (GCM) 10K type strain sequencing project: providing services to taxonomists for standard genome sequencing and annotation.</title>
        <authorList>
            <consortium name="The Broad Institute Genomics Platform"/>
            <consortium name="The Broad Institute Genome Sequencing Center for Infectious Disease"/>
            <person name="Wu L."/>
            <person name="Ma J."/>
        </authorList>
    </citation>
    <scope>NUCLEOTIDE SEQUENCE [LARGE SCALE GENOMIC DNA]</scope>
    <source>
        <strain evidence="5">JCM 12165</strain>
    </source>
</reference>
<dbReference type="PRINTS" id="PR00385">
    <property type="entry name" value="P450"/>
</dbReference>
<keyword evidence="5" id="KW-1185">Reference proteome</keyword>
<dbReference type="SUPFAM" id="SSF48264">
    <property type="entry name" value="Cytochrome P450"/>
    <property type="match status" value="1"/>
</dbReference>
<sequence length="438" mass="48663">MAAPDVFAQILDYTNRPNPYPLYAELRKTPVARQADGSYVVSTYREIEELLHDPRISSDRRNGPQEADAAAEEAEEVLGGFIAVDPPEHDRLRRLAMRQFGPPHTPNRIDAMQPELVEIVTDLIDGFAGKTQVDLVDDFTYPYPVTVICRLLGVPREDEPRFHVWADAIVEAIGARGENAAELRRQSNQAFAQLGEYLAGLADARRHEPGDDLLSGLVTDDGPEGRMSREELMATGALLLFAGHETTVNLIANGMLTLLRHPDVLGRLRREPELAIRLVEELLRYEPPVQFLPNRFALDDVEIAGTTIPAGSPIILVLASGSRDPEHVRDPDRFNPDRFDPDRFGLARDDDQHLGFGGGIHYCFGAPLARLEAQIALSELARRLEHPRLLVDPPPYRPNPVLRGPRHLPIEFDQVAPAQPTATTRRNAPEKEPSVHGG</sequence>
<dbReference type="PRINTS" id="PR00359">
    <property type="entry name" value="BP450"/>
</dbReference>
<feature type="region of interest" description="Disordered" evidence="3">
    <location>
        <begin position="414"/>
        <end position="438"/>
    </location>
</feature>
<dbReference type="InterPro" id="IPR001128">
    <property type="entry name" value="Cyt_P450"/>
</dbReference>
<dbReference type="Pfam" id="PF00067">
    <property type="entry name" value="p450"/>
    <property type="match status" value="1"/>
</dbReference>
<accession>A0ABW4FW48</accession>
<dbReference type="RefSeq" id="WP_343977612.1">
    <property type="nucleotide sequence ID" value="NZ_BAAAJG010000009.1"/>
</dbReference>
<dbReference type="InterPro" id="IPR002397">
    <property type="entry name" value="Cyt_P450_B"/>
</dbReference>
<dbReference type="EMBL" id="JBHUCP010000026">
    <property type="protein sequence ID" value="MFD1533846.1"/>
    <property type="molecule type" value="Genomic_DNA"/>
</dbReference>
<evidence type="ECO:0000256" key="2">
    <source>
        <dbReference type="RuleBase" id="RU000461"/>
    </source>
</evidence>
<proteinExistence type="inferred from homology"/>
<keyword evidence="2" id="KW-0408">Iron</keyword>
<evidence type="ECO:0000313" key="4">
    <source>
        <dbReference type="EMBL" id="MFD1533846.1"/>
    </source>
</evidence>
<dbReference type="InterPro" id="IPR017972">
    <property type="entry name" value="Cyt_P450_CS"/>
</dbReference>
<dbReference type="PANTHER" id="PTHR46696">
    <property type="entry name" value="P450, PUTATIVE (EUROFUNG)-RELATED"/>
    <property type="match status" value="1"/>
</dbReference>
<comment type="caution">
    <text evidence="4">The sequence shown here is derived from an EMBL/GenBank/DDBJ whole genome shotgun (WGS) entry which is preliminary data.</text>
</comment>
<evidence type="ECO:0000256" key="3">
    <source>
        <dbReference type="SAM" id="MobiDB-lite"/>
    </source>
</evidence>
<dbReference type="PANTHER" id="PTHR46696:SF1">
    <property type="entry name" value="CYTOCHROME P450 YJIB-RELATED"/>
    <property type="match status" value="1"/>
</dbReference>
<dbReference type="Proteomes" id="UP001597145">
    <property type="component" value="Unassembled WGS sequence"/>
</dbReference>
<keyword evidence="2" id="KW-0479">Metal-binding</keyword>
<keyword evidence="2" id="KW-0349">Heme</keyword>
<evidence type="ECO:0000256" key="1">
    <source>
        <dbReference type="ARBA" id="ARBA00010617"/>
    </source>
</evidence>
<keyword evidence="2" id="KW-0560">Oxidoreductase</keyword>
<comment type="similarity">
    <text evidence="1 2">Belongs to the cytochrome P450 family.</text>
</comment>
<gene>
    <name evidence="4" type="ORF">ACFSCY_30965</name>
</gene>
<dbReference type="CDD" id="cd20625">
    <property type="entry name" value="CYP164-like"/>
    <property type="match status" value="1"/>
</dbReference>
<dbReference type="InterPro" id="IPR036396">
    <property type="entry name" value="Cyt_P450_sf"/>
</dbReference>
<protein>
    <submittedName>
        <fullName evidence="4">Cytochrome P450</fullName>
    </submittedName>
</protein>
<dbReference type="Gene3D" id="1.10.630.10">
    <property type="entry name" value="Cytochrome P450"/>
    <property type="match status" value="1"/>
</dbReference>